<proteinExistence type="predicted"/>
<dbReference type="InterPro" id="IPR032675">
    <property type="entry name" value="LRR_dom_sf"/>
</dbReference>
<organism evidence="1 2">
    <name type="scientific">Acinetobacter venetianus</name>
    <dbReference type="NCBI Taxonomy" id="52133"/>
    <lineage>
        <taxon>Bacteria</taxon>
        <taxon>Pseudomonadati</taxon>
        <taxon>Pseudomonadota</taxon>
        <taxon>Gammaproteobacteria</taxon>
        <taxon>Moraxellales</taxon>
        <taxon>Moraxellaceae</taxon>
        <taxon>Acinetobacter</taxon>
    </lineage>
</organism>
<dbReference type="PANTHER" id="PTHR45661">
    <property type="entry name" value="SURFACE ANTIGEN"/>
    <property type="match status" value="1"/>
</dbReference>
<name>A0A150HLK0_9GAMM</name>
<evidence type="ECO:0000313" key="1">
    <source>
        <dbReference type="EMBL" id="KXZ65976.1"/>
    </source>
</evidence>
<dbReference type="PANTHER" id="PTHR45661:SF3">
    <property type="entry name" value="IG-LIKE DOMAIN-CONTAINING PROTEIN"/>
    <property type="match status" value="1"/>
</dbReference>
<dbReference type="PATRIC" id="fig|52133.18.peg.2779"/>
<evidence type="ECO:0008006" key="3">
    <source>
        <dbReference type="Google" id="ProtNLM"/>
    </source>
</evidence>
<comment type="caution">
    <text evidence="1">The sequence shown here is derived from an EMBL/GenBank/DDBJ whole genome shotgun (WGS) entry which is preliminary data.</text>
</comment>
<reference evidence="1 2" key="1">
    <citation type="journal article" date="2016" name="Sci. Rep.">
        <title>Genomic and phenotypic characterization of the species Acinetobacter venetianus.</title>
        <authorList>
            <person name="Fondi M."/>
            <person name="Maida I."/>
            <person name="Perrin E."/>
            <person name="Orlandini V."/>
            <person name="La Torre L."/>
            <person name="Bosi E."/>
            <person name="Negroni A."/>
            <person name="Zanaroli G."/>
            <person name="Fava F."/>
            <person name="Decorosi F."/>
            <person name="Giovannetti L."/>
            <person name="Viti C."/>
            <person name="Vaneechoutte M."/>
            <person name="Dijkshoorn L."/>
            <person name="Fani R."/>
        </authorList>
    </citation>
    <scope>NUCLEOTIDE SEQUENCE [LARGE SCALE GENOMIC DNA]</scope>
    <source>
        <strain evidence="1 2">LUH5627</strain>
    </source>
</reference>
<evidence type="ECO:0000313" key="2">
    <source>
        <dbReference type="Proteomes" id="UP000075680"/>
    </source>
</evidence>
<dbReference type="Proteomes" id="UP000075680">
    <property type="component" value="Unassembled WGS sequence"/>
</dbReference>
<dbReference type="RefSeq" id="WP_061519389.1">
    <property type="nucleotide sequence ID" value="NZ_JRUE01000212.1"/>
</dbReference>
<accession>A0A150HLK0</accession>
<dbReference type="Gene3D" id="3.80.10.10">
    <property type="entry name" value="Ribonuclease Inhibitor"/>
    <property type="match status" value="1"/>
</dbReference>
<protein>
    <recommendedName>
        <fullName evidence="3">Leucine-rich repeat domain-containing protein</fullName>
    </recommendedName>
</protein>
<dbReference type="SUPFAM" id="SSF52058">
    <property type="entry name" value="L domain-like"/>
    <property type="match status" value="1"/>
</dbReference>
<dbReference type="AlphaFoldDB" id="A0A150HLK0"/>
<dbReference type="EMBL" id="JRUE01000212">
    <property type="protein sequence ID" value="KXZ65976.1"/>
    <property type="molecule type" value="Genomic_DNA"/>
</dbReference>
<dbReference type="InterPro" id="IPR026906">
    <property type="entry name" value="LRR_5"/>
</dbReference>
<sequence>MAIYTGVADANGDFNIPFSTNYIGGQKVTVTAEKDGATKSIELFAPSDTTGGGVIQFSGTLANFPNNIGGIVLSGISGAIGNYAFNSTNSGEIWAKATSLVIPPGITSIGSYAFSSWSGSTSVSIPEGVTAIGDNAFMNWTNLLSIILPSTLLTIGANAFSSASKVTSLVIPNSVTSIGNSAFFASAQLLSLTIGSSVVSIGSQAFQGLSACNEIICLQATPPTIQSNTFNGLKATCIIKVPSASLTAYQTATNWSAHASKMVGV</sequence>
<dbReference type="Pfam" id="PF13306">
    <property type="entry name" value="LRR_5"/>
    <property type="match status" value="1"/>
</dbReference>
<gene>
    <name evidence="1" type="ORF">AVENLUH5627_02706</name>
</gene>
<dbReference type="InterPro" id="IPR053139">
    <property type="entry name" value="Surface_bspA-like"/>
</dbReference>